<keyword evidence="11" id="KW-1185">Reference proteome</keyword>
<feature type="region of interest" description="Disordered" evidence="8">
    <location>
        <begin position="74"/>
        <end position="125"/>
    </location>
</feature>
<keyword evidence="6 9" id="KW-1133">Transmembrane helix</keyword>
<evidence type="ECO:0000256" key="6">
    <source>
        <dbReference type="ARBA" id="ARBA00022989"/>
    </source>
</evidence>
<keyword evidence="4" id="KW-1003">Cell membrane</keyword>
<dbReference type="InterPro" id="IPR002549">
    <property type="entry name" value="AI-2E-like"/>
</dbReference>
<keyword evidence="3" id="KW-0813">Transport</keyword>
<feature type="transmembrane region" description="Helical" evidence="9">
    <location>
        <begin position="245"/>
        <end position="266"/>
    </location>
</feature>
<comment type="similarity">
    <text evidence="2">Belongs to the autoinducer-2 exporter (AI-2E) (TC 2.A.86) family.</text>
</comment>
<dbReference type="GO" id="GO:0005886">
    <property type="term" value="C:plasma membrane"/>
    <property type="evidence" value="ECO:0007669"/>
    <property type="project" value="UniProtKB-SubCell"/>
</dbReference>
<evidence type="ECO:0000313" key="10">
    <source>
        <dbReference type="EMBL" id="GHH84051.1"/>
    </source>
</evidence>
<feature type="transmembrane region" description="Helical" evidence="9">
    <location>
        <begin position="478"/>
        <end position="511"/>
    </location>
</feature>
<proteinExistence type="inferred from homology"/>
<dbReference type="PANTHER" id="PTHR21716:SF53">
    <property type="entry name" value="PERMEASE PERM-RELATED"/>
    <property type="match status" value="1"/>
</dbReference>
<name>A0A919GGQ7_9ACTN</name>
<dbReference type="EMBL" id="BNBO01000070">
    <property type="protein sequence ID" value="GHH84051.1"/>
    <property type="molecule type" value="Genomic_DNA"/>
</dbReference>
<feature type="transmembrane region" description="Helical" evidence="9">
    <location>
        <begin position="186"/>
        <end position="206"/>
    </location>
</feature>
<dbReference type="AlphaFoldDB" id="A0A919GGQ7"/>
<evidence type="ECO:0000256" key="2">
    <source>
        <dbReference type="ARBA" id="ARBA00009773"/>
    </source>
</evidence>
<evidence type="ECO:0000256" key="7">
    <source>
        <dbReference type="ARBA" id="ARBA00023136"/>
    </source>
</evidence>
<protein>
    <recommendedName>
        <fullName evidence="12">AI-2E family transporter</fullName>
    </recommendedName>
</protein>
<dbReference type="GO" id="GO:0055085">
    <property type="term" value="P:transmembrane transport"/>
    <property type="evidence" value="ECO:0007669"/>
    <property type="project" value="TreeGrafter"/>
</dbReference>
<feature type="transmembrane region" description="Helical" evidence="9">
    <location>
        <begin position="212"/>
        <end position="233"/>
    </location>
</feature>
<evidence type="ECO:0000256" key="8">
    <source>
        <dbReference type="SAM" id="MobiDB-lite"/>
    </source>
</evidence>
<evidence type="ECO:0000256" key="9">
    <source>
        <dbReference type="SAM" id="Phobius"/>
    </source>
</evidence>
<comment type="subcellular location">
    <subcellularLocation>
        <location evidence="1">Cell membrane</location>
        <topology evidence="1">Multi-pass membrane protein</topology>
    </subcellularLocation>
</comment>
<feature type="transmembrane region" description="Helical" evidence="9">
    <location>
        <begin position="408"/>
        <end position="427"/>
    </location>
</feature>
<evidence type="ECO:0000256" key="4">
    <source>
        <dbReference type="ARBA" id="ARBA00022475"/>
    </source>
</evidence>
<feature type="transmembrane region" description="Helical" evidence="9">
    <location>
        <begin position="337"/>
        <end position="363"/>
    </location>
</feature>
<evidence type="ECO:0000256" key="5">
    <source>
        <dbReference type="ARBA" id="ARBA00022692"/>
    </source>
</evidence>
<sequence>MGTGAAKAGRVKLIVLLALLLFDAGFAVKNLWWVAVVLLVLWLVGFVARGTHSSGRRDRCTAGGPARYRTWAGCTRRRGDAAPRPRAPAGRPPEPPAGRERVPWRVRGGTGNTGGGLRRAWPVGERNPGMKVPPRLRVMTTTASGEVRRRLFVPEGAAPSSAPAAPPAGEPASVARRDAGGVLASVPWFSAGLRLALGALVGWFLFEQLLRLEALLTLLVLSAFIAVSLEPVVAALCRRRLRRGWAVATVLSVFLLFAAGFLVLVVPPVSREAGVLMRSVPGWLQQLHDHHSALGRIEDRYHLVARAKQALGGDGGPGVLGGVLGAGRLLLDTVTSLVVVVTMTLYFMAGLPAIKEFCYRFVAGRRRDRARELTEEILSRTGRYMLGNVVTSAIAGIATAVWCAAVGVPYAAALGVFVALMDLVPIVGSTVGGVVVSLVALAVSWPVALATAGFYVGFRLLEDYLIMPRTMQFAVDVHPFVTVVAVLAGGALMGIVGALVAVPAAVALGLVLDEFVFPRLDGR</sequence>
<dbReference type="PANTHER" id="PTHR21716">
    <property type="entry name" value="TRANSMEMBRANE PROTEIN"/>
    <property type="match status" value="1"/>
</dbReference>
<feature type="transmembrane region" description="Helical" evidence="9">
    <location>
        <begin position="9"/>
        <end position="26"/>
    </location>
</feature>
<keyword evidence="7 9" id="KW-0472">Membrane</keyword>
<evidence type="ECO:0000313" key="11">
    <source>
        <dbReference type="Proteomes" id="UP000617734"/>
    </source>
</evidence>
<gene>
    <name evidence="10" type="ORF">GCM10018781_72610</name>
</gene>
<reference evidence="10" key="2">
    <citation type="submission" date="2020-09" db="EMBL/GenBank/DDBJ databases">
        <authorList>
            <person name="Sun Q."/>
            <person name="Ohkuma M."/>
        </authorList>
    </citation>
    <scope>NUCLEOTIDE SEQUENCE</scope>
    <source>
        <strain evidence="10">JCM 4646</strain>
    </source>
</reference>
<dbReference type="Pfam" id="PF01594">
    <property type="entry name" value="AI-2E_transport"/>
    <property type="match status" value="1"/>
</dbReference>
<accession>A0A919GGQ7</accession>
<keyword evidence="5 9" id="KW-0812">Transmembrane</keyword>
<evidence type="ECO:0008006" key="12">
    <source>
        <dbReference type="Google" id="ProtNLM"/>
    </source>
</evidence>
<organism evidence="10 11">
    <name type="scientific">Kitasatospora indigofera</name>
    <dbReference type="NCBI Taxonomy" id="67307"/>
    <lineage>
        <taxon>Bacteria</taxon>
        <taxon>Bacillati</taxon>
        <taxon>Actinomycetota</taxon>
        <taxon>Actinomycetes</taxon>
        <taxon>Kitasatosporales</taxon>
        <taxon>Streptomycetaceae</taxon>
        <taxon>Kitasatospora</taxon>
    </lineage>
</organism>
<feature type="transmembrane region" description="Helical" evidence="9">
    <location>
        <begin position="434"/>
        <end position="458"/>
    </location>
</feature>
<dbReference type="Proteomes" id="UP000617734">
    <property type="component" value="Unassembled WGS sequence"/>
</dbReference>
<comment type="caution">
    <text evidence="10">The sequence shown here is derived from an EMBL/GenBank/DDBJ whole genome shotgun (WGS) entry which is preliminary data.</text>
</comment>
<evidence type="ECO:0000256" key="3">
    <source>
        <dbReference type="ARBA" id="ARBA00022448"/>
    </source>
</evidence>
<reference evidence="10" key="1">
    <citation type="journal article" date="2014" name="Int. J. Syst. Evol. Microbiol.">
        <title>Complete genome sequence of Corynebacterium casei LMG S-19264T (=DSM 44701T), isolated from a smear-ripened cheese.</title>
        <authorList>
            <consortium name="US DOE Joint Genome Institute (JGI-PGF)"/>
            <person name="Walter F."/>
            <person name="Albersmeier A."/>
            <person name="Kalinowski J."/>
            <person name="Ruckert C."/>
        </authorList>
    </citation>
    <scope>NUCLEOTIDE SEQUENCE</scope>
    <source>
        <strain evidence="10">JCM 4646</strain>
    </source>
</reference>
<feature type="compositionally biased region" description="Gly residues" evidence="8">
    <location>
        <begin position="108"/>
        <end position="117"/>
    </location>
</feature>
<evidence type="ECO:0000256" key="1">
    <source>
        <dbReference type="ARBA" id="ARBA00004651"/>
    </source>
</evidence>
<feature type="transmembrane region" description="Helical" evidence="9">
    <location>
        <begin position="32"/>
        <end position="49"/>
    </location>
</feature>